<sequence>MITRTAVVASRTGLHARPAALFAKAAAESPVPVTISIDGKPGVAAGSLLQVMTLGVQQGDTVTLSAEDGAEAVLDKLVSLLETDLDA</sequence>
<dbReference type="AlphaFoldDB" id="A0A7D6V805"/>
<keyword evidence="5" id="KW-0598">Phosphotransferase system</keyword>
<dbReference type="PROSITE" id="PS51350">
    <property type="entry name" value="PTS_HPR_DOM"/>
    <property type="match status" value="1"/>
</dbReference>
<dbReference type="Pfam" id="PF00381">
    <property type="entry name" value="PTS-HPr"/>
    <property type="match status" value="1"/>
</dbReference>
<evidence type="ECO:0000256" key="3">
    <source>
        <dbReference type="ARBA" id="ARBA00020422"/>
    </source>
</evidence>
<dbReference type="KEGG" id="nhu:H0264_27030"/>
<accession>A0A7D6V805</accession>
<evidence type="ECO:0000313" key="7">
    <source>
        <dbReference type="EMBL" id="QLY28954.1"/>
    </source>
</evidence>
<comment type="function">
    <text evidence="1">General (non sugar-specific) component of the phosphoenolpyruvate-dependent sugar phosphotransferase system (sugar PTS). This major carbohydrate active-transport system catalyzes the phosphorylation of incoming sugar substrates concomitantly with their translocation across the cell membrane. The phosphoryl group from phosphoenolpyruvate (PEP) is transferred to the phosphoryl carrier protein HPr by enzyme I. Phospho-HPr then transfers it to the PTS EIIA domain.</text>
</comment>
<protein>
    <recommendedName>
        <fullName evidence="3">Phosphocarrier protein HPr</fullName>
    </recommendedName>
</protein>
<gene>
    <name evidence="7" type="ORF">H0264_27030</name>
</gene>
<comment type="subcellular location">
    <subcellularLocation>
        <location evidence="2">Cytoplasm</location>
    </subcellularLocation>
</comment>
<dbReference type="InterPro" id="IPR035895">
    <property type="entry name" value="HPr-like_sf"/>
</dbReference>
<name>A0A7D6V805_9NOCA</name>
<dbReference type="PROSITE" id="PS00369">
    <property type="entry name" value="PTS_HPR_HIS"/>
    <property type="match status" value="1"/>
</dbReference>
<dbReference type="EMBL" id="CP059399">
    <property type="protein sequence ID" value="QLY28954.1"/>
    <property type="molecule type" value="Genomic_DNA"/>
</dbReference>
<dbReference type="InterPro" id="IPR050399">
    <property type="entry name" value="HPr"/>
</dbReference>
<evidence type="ECO:0000256" key="2">
    <source>
        <dbReference type="ARBA" id="ARBA00004496"/>
    </source>
</evidence>
<keyword evidence="4" id="KW-0963">Cytoplasm</keyword>
<dbReference type="Gene3D" id="3.30.1340.10">
    <property type="entry name" value="HPr-like"/>
    <property type="match status" value="1"/>
</dbReference>
<dbReference type="GO" id="GO:0005737">
    <property type="term" value="C:cytoplasm"/>
    <property type="evidence" value="ECO:0007669"/>
    <property type="project" value="UniProtKB-SubCell"/>
</dbReference>
<evidence type="ECO:0000256" key="5">
    <source>
        <dbReference type="ARBA" id="ARBA00022683"/>
    </source>
</evidence>
<dbReference type="PRINTS" id="PR00107">
    <property type="entry name" value="PHOSPHOCPHPR"/>
</dbReference>
<dbReference type="RefSeq" id="WP_181580160.1">
    <property type="nucleotide sequence ID" value="NZ_CP059399.1"/>
</dbReference>
<evidence type="ECO:0000256" key="4">
    <source>
        <dbReference type="ARBA" id="ARBA00022490"/>
    </source>
</evidence>
<dbReference type="PANTHER" id="PTHR33705:SF2">
    <property type="entry name" value="PHOSPHOCARRIER PROTEIN NPR"/>
    <property type="match status" value="1"/>
</dbReference>
<keyword evidence="8" id="KW-1185">Reference proteome</keyword>
<reference evidence="7 8" key="1">
    <citation type="submission" date="2020-07" db="EMBL/GenBank/DDBJ databases">
        <authorList>
            <person name="Zhuang K."/>
            <person name="Ran Y."/>
        </authorList>
    </citation>
    <scope>NUCLEOTIDE SEQUENCE [LARGE SCALE GENOMIC DNA]</scope>
    <source>
        <strain evidence="7 8">WCH-YHL-001</strain>
    </source>
</reference>
<evidence type="ECO:0000259" key="6">
    <source>
        <dbReference type="PROSITE" id="PS51350"/>
    </source>
</evidence>
<evidence type="ECO:0000313" key="8">
    <source>
        <dbReference type="Proteomes" id="UP000515512"/>
    </source>
</evidence>
<dbReference type="NCBIfam" id="TIGR01003">
    <property type="entry name" value="PTS_HPr_family"/>
    <property type="match status" value="1"/>
</dbReference>
<feature type="domain" description="HPr" evidence="6">
    <location>
        <begin position="1"/>
        <end position="87"/>
    </location>
</feature>
<dbReference type="Proteomes" id="UP000515512">
    <property type="component" value="Chromosome"/>
</dbReference>
<organism evidence="7 8">
    <name type="scientific">Nocardia huaxiensis</name>
    <dbReference type="NCBI Taxonomy" id="2755382"/>
    <lineage>
        <taxon>Bacteria</taxon>
        <taxon>Bacillati</taxon>
        <taxon>Actinomycetota</taxon>
        <taxon>Actinomycetes</taxon>
        <taxon>Mycobacteriales</taxon>
        <taxon>Nocardiaceae</taxon>
        <taxon>Nocardia</taxon>
    </lineage>
</organism>
<dbReference type="GO" id="GO:0009401">
    <property type="term" value="P:phosphoenolpyruvate-dependent sugar phosphotransferase system"/>
    <property type="evidence" value="ECO:0007669"/>
    <property type="project" value="UniProtKB-KW"/>
</dbReference>
<dbReference type="PANTHER" id="PTHR33705">
    <property type="entry name" value="PHOSPHOCARRIER PROTEIN HPR"/>
    <property type="match status" value="1"/>
</dbReference>
<dbReference type="InterPro" id="IPR001020">
    <property type="entry name" value="PTS_HPr_His_P_site"/>
</dbReference>
<proteinExistence type="predicted"/>
<dbReference type="SUPFAM" id="SSF55594">
    <property type="entry name" value="HPr-like"/>
    <property type="match status" value="1"/>
</dbReference>
<evidence type="ECO:0000256" key="1">
    <source>
        <dbReference type="ARBA" id="ARBA00003681"/>
    </source>
</evidence>
<dbReference type="CDD" id="cd00367">
    <property type="entry name" value="PTS-HPr_like"/>
    <property type="match status" value="1"/>
</dbReference>
<dbReference type="InterPro" id="IPR000032">
    <property type="entry name" value="HPr-like"/>
</dbReference>